<name>A0A2G1VPD8_9FLAO</name>
<feature type="domain" description="Glycosyl transferase family 1" evidence="1">
    <location>
        <begin position="153"/>
        <end position="318"/>
    </location>
</feature>
<dbReference type="PANTHER" id="PTHR45947">
    <property type="entry name" value="SULFOQUINOVOSYL TRANSFERASE SQD2"/>
    <property type="match status" value="1"/>
</dbReference>
<dbReference type="RefSeq" id="WP_099646928.1">
    <property type="nucleotide sequence ID" value="NZ_KZ319294.1"/>
</dbReference>
<dbReference type="CDD" id="cd03801">
    <property type="entry name" value="GT4_PimA-like"/>
    <property type="match status" value="1"/>
</dbReference>
<keyword evidence="3" id="KW-1185">Reference proteome</keyword>
<dbReference type="InterPro" id="IPR001296">
    <property type="entry name" value="Glyco_trans_1"/>
</dbReference>
<proteinExistence type="predicted"/>
<evidence type="ECO:0000313" key="2">
    <source>
        <dbReference type="EMBL" id="PHQ28636.1"/>
    </source>
</evidence>
<protein>
    <submittedName>
        <fullName evidence="2">Glycosyl transferase family 1</fullName>
    </submittedName>
</protein>
<dbReference type="Gene3D" id="3.40.50.2000">
    <property type="entry name" value="Glycogen Phosphorylase B"/>
    <property type="match status" value="2"/>
</dbReference>
<gene>
    <name evidence="2" type="ORF">CJ305_14095</name>
</gene>
<reference evidence="2 3" key="1">
    <citation type="submission" date="2017-08" db="EMBL/GenBank/DDBJ databases">
        <title>The whole genome shortgun sequences of strain Leeuwenhoekiella nanhaiensis G18 from the South China Sea.</title>
        <authorList>
            <person name="Liu Q."/>
        </authorList>
    </citation>
    <scope>NUCLEOTIDE SEQUENCE [LARGE SCALE GENOMIC DNA]</scope>
    <source>
        <strain evidence="2 3">G18</strain>
    </source>
</reference>
<sequence>MKRRILYLGNKLAHKGFTPTNIDTLGPLLEQEGYNLFYAGTKKSKLLRFAQMVQMIFTYRKQVDYVLLDTYSTQYFWFAYAASQLCVFFDLKYIPILHGGDLPKRLSKSSKASRFVFGKSYRNIAPSFYLKRAFEKAGFHNIGVIPNSIDIAAYPFQSNRNYGEPRILWVRSFAEIYNPMLALKLVEKLMLQYPGTRLTMVGPDKDGSLNDCREYALKHKLPVTFTGKLSKKEWISRSTDFNIFLNTTHYDNTPVSVIEAMALGLPVVSTRVGGIPFLIKHDETGFLYEDDDLTGLIILVEKVLKDQEKKGEVIRRARLEAEGYDWTRVKQEWLKLLN</sequence>
<dbReference type="InterPro" id="IPR050194">
    <property type="entry name" value="Glycosyltransferase_grp1"/>
</dbReference>
<dbReference type="PANTHER" id="PTHR45947:SF3">
    <property type="entry name" value="SULFOQUINOVOSYL TRANSFERASE SQD2"/>
    <property type="match status" value="1"/>
</dbReference>
<dbReference type="Pfam" id="PF00534">
    <property type="entry name" value="Glycos_transf_1"/>
    <property type="match status" value="1"/>
</dbReference>
<evidence type="ECO:0000259" key="1">
    <source>
        <dbReference type="Pfam" id="PF00534"/>
    </source>
</evidence>
<comment type="caution">
    <text evidence="2">The sequence shown here is derived from an EMBL/GenBank/DDBJ whole genome shotgun (WGS) entry which is preliminary data.</text>
</comment>
<accession>A0A2G1VPD8</accession>
<dbReference type="Proteomes" id="UP000229433">
    <property type="component" value="Unassembled WGS sequence"/>
</dbReference>
<dbReference type="OrthoDB" id="139410at2"/>
<evidence type="ECO:0000313" key="3">
    <source>
        <dbReference type="Proteomes" id="UP000229433"/>
    </source>
</evidence>
<keyword evidence="2" id="KW-0808">Transferase</keyword>
<dbReference type="GO" id="GO:0016757">
    <property type="term" value="F:glycosyltransferase activity"/>
    <property type="evidence" value="ECO:0007669"/>
    <property type="project" value="InterPro"/>
</dbReference>
<organism evidence="2 3">
    <name type="scientific">Leeuwenhoekiella nanhaiensis</name>
    <dbReference type="NCBI Taxonomy" id="1655491"/>
    <lineage>
        <taxon>Bacteria</taxon>
        <taxon>Pseudomonadati</taxon>
        <taxon>Bacteroidota</taxon>
        <taxon>Flavobacteriia</taxon>
        <taxon>Flavobacteriales</taxon>
        <taxon>Flavobacteriaceae</taxon>
        <taxon>Leeuwenhoekiella</taxon>
    </lineage>
</organism>
<dbReference type="SUPFAM" id="SSF53756">
    <property type="entry name" value="UDP-Glycosyltransferase/glycogen phosphorylase"/>
    <property type="match status" value="1"/>
</dbReference>
<dbReference type="EMBL" id="NQXA01000012">
    <property type="protein sequence ID" value="PHQ28636.1"/>
    <property type="molecule type" value="Genomic_DNA"/>
</dbReference>
<dbReference type="AlphaFoldDB" id="A0A2G1VPD8"/>